<dbReference type="PANTHER" id="PTHR12993:SF30">
    <property type="entry name" value="N-ACETYL-ALPHA-D-GLUCOSAMINYL L-MALATE DEACETYLASE 1"/>
    <property type="match status" value="1"/>
</dbReference>
<dbReference type="STRING" id="1855912.LuPra_01174"/>
<dbReference type="EMBL" id="CP015136">
    <property type="protein sequence ID" value="AMY07986.1"/>
    <property type="molecule type" value="Genomic_DNA"/>
</dbReference>
<dbReference type="Proteomes" id="UP000076079">
    <property type="component" value="Chromosome"/>
</dbReference>
<sequence length="234" mass="25151">MAVEILAFGAHPDDIEIGLGGCLARHAAEGHKVGLCDLTAGELGSNGTPDERRAEAAAAGSVLGAVTRENLGWPDGGITGAPDQLRSAVDCIRRLRPRTVAIPYWQDRHPDHAAASQVLVTACHRSGLRRFETDHEAWRPDWVCYYFINDAAPASFVVDVSSWYEIKRAALDCHRSQFAPAEAGSVTTRLVGAGFRQLVESRDAQFGALAGVAFAEGIVIREPLLRSGLLKGVR</sequence>
<dbReference type="RefSeq" id="WP_110169868.1">
    <property type="nucleotide sequence ID" value="NZ_CP015136.1"/>
</dbReference>
<dbReference type="Gene3D" id="3.40.50.10320">
    <property type="entry name" value="LmbE-like"/>
    <property type="match status" value="1"/>
</dbReference>
<reference evidence="1 2" key="1">
    <citation type="journal article" date="2016" name="Genome Announc.">
        <title>First Complete Genome Sequence of a Subdivision 6 Acidobacterium Strain.</title>
        <authorList>
            <person name="Huang S."/>
            <person name="Vieira S."/>
            <person name="Bunk B."/>
            <person name="Riedel T."/>
            <person name="Sproer C."/>
            <person name="Overmann J."/>
        </authorList>
    </citation>
    <scope>NUCLEOTIDE SEQUENCE [LARGE SCALE GENOMIC DNA]</scope>
    <source>
        <strain evidence="2">DSM 100886 HEG_-6_39</strain>
    </source>
</reference>
<accession>A0A143PHU1</accession>
<dbReference type="GO" id="GO:0016811">
    <property type="term" value="F:hydrolase activity, acting on carbon-nitrogen (but not peptide) bonds, in linear amides"/>
    <property type="evidence" value="ECO:0007669"/>
    <property type="project" value="TreeGrafter"/>
</dbReference>
<evidence type="ECO:0000313" key="2">
    <source>
        <dbReference type="Proteomes" id="UP000076079"/>
    </source>
</evidence>
<dbReference type="AlphaFoldDB" id="A0A143PHU1"/>
<dbReference type="PANTHER" id="PTHR12993">
    <property type="entry name" value="N-ACETYLGLUCOSAMINYL-PHOSPHATIDYLINOSITOL DE-N-ACETYLASE-RELATED"/>
    <property type="match status" value="1"/>
</dbReference>
<dbReference type="InterPro" id="IPR023842">
    <property type="entry name" value="Bacillithiol_biosynth_BshB1"/>
</dbReference>
<gene>
    <name evidence="1" type="ORF">LuPra_01174</name>
</gene>
<keyword evidence="2" id="KW-1185">Reference proteome</keyword>
<evidence type="ECO:0000313" key="1">
    <source>
        <dbReference type="EMBL" id="AMY07986.1"/>
    </source>
</evidence>
<reference evidence="2" key="2">
    <citation type="submission" date="2016-04" db="EMBL/GenBank/DDBJ databases">
        <title>First Complete Genome Sequence of a Subdivision 6 Acidobacterium.</title>
        <authorList>
            <person name="Huang S."/>
            <person name="Vieira S."/>
            <person name="Bunk B."/>
            <person name="Riedel T."/>
            <person name="Sproeer C."/>
            <person name="Overmann J."/>
        </authorList>
    </citation>
    <scope>NUCLEOTIDE SEQUENCE [LARGE SCALE GENOMIC DNA]</scope>
    <source>
        <strain evidence="2">DSM 100886 HEG_-6_39</strain>
    </source>
</reference>
<dbReference type="SUPFAM" id="SSF102588">
    <property type="entry name" value="LmbE-like"/>
    <property type="match status" value="1"/>
</dbReference>
<dbReference type="InterPro" id="IPR003737">
    <property type="entry name" value="GlcNAc_PI_deacetylase-related"/>
</dbReference>
<organism evidence="1 2">
    <name type="scientific">Luteitalea pratensis</name>
    <dbReference type="NCBI Taxonomy" id="1855912"/>
    <lineage>
        <taxon>Bacteria</taxon>
        <taxon>Pseudomonadati</taxon>
        <taxon>Acidobacteriota</taxon>
        <taxon>Vicinamibacteria</taxon>
        <taxon>Vicinamibacterales</taxon>
        <taxon>Vicinamibacteraceae</taxon>
        <taxon>Luteitalea</taxon>
    </lineage>
</organism>
<dbReference type="Pfam" id="PF02585">
    <property type="entry name" value="PIG-L"/>
    <property type="match status" value="1"/>
</dbReference>
<dbReference type="NCBIfam" id="TIGR04001">
    <property type="entry name" value="thiol_BshB1"/>
    <property type="match status" value="1"/>
</dbReference>
<proteinExistence type="predicted"/>
<dbReference type="GO" id="GO:0071793">
    <property type="term" value="P:bacillithiol biosynthetic process"/>
    <property type="evidence" value="ECO:0007669"/>
    <property type="project" value="InterPro"/>
</dbReference>
<name>A0A143PHU1_LUTPR</name>
<dbReference type="OrthoDB" id="9778719at2"/>
<dbReference type="InterPro" id="IPR024078">
    <property type="entry name" value="LmbE-like_dom_sf"/>
</dbReference>
<dbReference type="KEGG" id="abac:LuPra_01174"/>
<protein>
    <submittedName>
        <fullName evidence="1">Bacillithiol biosynthesis deacetylase BshB1</fullName>
    </submittedName>
</protein>
<dbReference type="GO" id="GO:0019213">
    <property type="term" value="F:deacetylase activity"/>
    <property type="evidence" value="ECO:0007669"/>
    <property type="project" value="InterPro"/>
</dbReference>